<proteinExistence type="predicted"/>
<dbReference type="EMBL" id="QZAB01000184">
    <property type="protein sequence ID" value="RQD88791.1"/>
    <property type="molecule type" value="Genomic_DNA"/>
</dbReference>
<protein>
    <submittedName>
        <fullName evidence="1">Uncharacterized protein</fullName>
    </submittedName>
</protein>
<dbReference type="AlphaFoldDB" id="A0A3R7VYS1"/>
<evidence type="ECO:0000313" key="2">
    <source>
        <dbReference type="Proteomes" id="UP000284763"/>
    </source>
</evidence>
<name>A0A3R7VYS1_9EURY</name>
<sequence length="65" mass="7754">MTRKGSDPPRVWVQKVKQHVRCNIFSFSDIPIELRQRGTVQMAHYRGYIKKIGRCRNGLVWEIRI</sequence>
<accession>A0A3R7VYS1</accession>
<gene>
    <name evidence="1" type="ORF">D5R95_02730</name>
</gene>
<organism evidence="1 2">
    <name type="scientific">Methanosalsum natronophilum</name>
    <dbReference type="NCBI Taxonomy" id="768733"/>
    <lineage>
        <taxon>Archaea</taxon>
        <taxon>Methanobacteriati</taxon>
        <taxon>Methanobacteriota</taxon>
        <taxon>Stenosarchaea group</taxon>
        <taxon>Methanomicrobia</taxon>
        <taxon>Methanosarcinales</taxon>
        <taxon>Methanosarcinaceae</taxon>
        <taxon>Methanosalsum</taxon>
    </lineage>
</organism>
<comment type="caution">
    <text evidence="1">The sequence shown here is derived from an EMBL/GenBank/DDBJ whole genome shotgun (WGS) entry which is preliminary data.</text>
</comment>
<evidence type="ECO:0000313" key="1">
    <source>
        <dbReference type="EMBL" id="RQD88791.1"/>
    </source>
</evidence>
<reference evidence="1 2" key="1">
    <citation type="submission" date="2018-08" db="EMBL/GenBank/DDBJ databases">
        <title>The metabolism and importance of syntrophic acetate oxidation coupled to methane or sulfide production in haloalkaline environments.</title>
        <authorList>
            <person name="Timmers P.H.A."/>
            <person name="Vavourakis C.D."/>
            <person name="Sorokin D.Y."/>
            <person name="Sinninghe Damste J.S."/>
            <person name="Muyzer G."/>
            <person name="Stams A.J.M."/>
            <person name="Plugge C.M."/>
        </authorList>
    </citation>
    <scope>NUCLEOTIDE SEQUENCE [LARGE SCALE GENOMIC DNA]</scope>
    <source>
        <strain evidence="1">MSAO_Arc3</strain>
    </source>
</reference>
<dbReference type="RefSeq" id="WP_259135310.1">
    <property type="nucleotide sequence ID" value="NZ_JANUCS010000013.1"/>
</dbReference>
<dbReference type="Proteomes" id="UP000284763">
    <property type="component" value="Unassembled WGS sequence"/>
</dbReference>